<dbReference type="InterPro" id="IPR043519">
    <property type="entry name" value="NT_sf"/>
</dbReference>
<dbReference type="EMBL" id="JASNQZ010000001">
    <property type="protein sequence ID" value="KAL0961393.1"/>
    <property type="molecule type" value="Genomic_DNA"/>
</dbReference>
<proteinExistence type="predicted"/>
<dbReference type="Gene3D" id="3.30.460.40">
    <property type="match status" value="1"/>
</dbReference>
<organism evidence="1 2">
    <name type="scientific">Hohenbuehelia grisea</name>
    <dbReference type="NCBI Taxonomy" id="104357"/>
    <lineage>
        <taxon>Eukaryota</taxon>
        <taxon>Fungi</taxon>
        <taxon>Dikarya</taxon>
        <taxon>Basidiomycota</taxon>
        <taxon>Agaricomycotina</taxon>
        <taxon>Agaricomycetes</taxon>
        <taxon>Agaricomycetidae</taxon>
        <taxon>Agaricales</taxon>
        <taxon>Pleurotineae</taxon>
        <taxon>Pleurotaceae</taxon>
        <taxon>Hohenbuehelia</taxon>
    </lineage>
</organism>
<sequence>MNGNPKQDPENARIRPNVLHTAQMITAFLDRHGVEHLVVGGLAVKLHGGARDTKDVDISVASFDPELREALRAELGFDVQQHPGAISKPDIWLVTAPPCTVSRSCALSLLAEASSYLDPSALPPTATPARSLSLFLPPASIIPSQNVNDEDACHDGACKCSVDLPRTTIDIAVRAPFVNRTKNWRNTLAGVSGTADPQLLIANKVHTVVDRAQDEDLPKKVSIDVEDLMTLGVAREVDSEDVGEPGSGGVSVRYPAVMTEVLTEKVWETFFERAARYSTYSCNEIQKHLRDCGLSWPEDAVHGHSPPFRSKI</sequence>
<evidence type="ECO:0000313" key="1">
    <source>
        <dbReference type="EMBL" id="KAL0961393.1"/>
    </source>
</evidence>
<dbReference type="SUPFAM" id="SSF81301">
    <property type="entry name" value="Nucleotidyltransferase"/>
    <property type="match status" value="1"/>
</dbReference>
<accession>A0ABR3K2G4</accession>
<keyword evidence="2" id="KW-1185">Reference proteome</keyword>
<protein>
    <submittedName>
        <fullName evidence="1">Uncharacterized protein</fullName>
    </submittedName>
</protein>
<evidence type="ECO:0000313" key="2">
    <source>
        <dbReference type="Proteomes" id="UP001556367"/>
    </source>
</evidence>
<comment type="caution">
    <text evidence="1">The sequence shown here is derived from an EMBL/GenBank/DDBJ whole genome shotgun (WGS) entry which is preliminary data.</text>
</comment>
<name>A0ABR3K2G4_9AGAR</name>
<reference evidence="2" key="1">
    <citation type="submission" date="2024-06" db="EMBL/GenBank/DDBJ databases">
        <title>Multi-omics analyses provide insights into the biosynthesis of the anticancer antibiotic pleurotin in Hohenbuehelia grisea.</title>
        <authorList>
            <person name="Weaver J.A."/>
            <person name="Alberti F."/>
        </authorList>
    </citation>
    <scope>NUCLEOTIDE SEQUENCE [LARGE SCALE GENOMIC DNA]</scope>
    <source>
        <strain evidence="2">T-177</strain>
    </source>
</reference>
<dbReference type="Proteomes" id="UP001556367">
    <property type="component" value="Unassembled WGS sequence"/>
</dbReference>
<gene>
    <name evidence="1" type="ORF">HGRIS_006344</name>
</gene>